<evidence type="ECO:0000256" key="1">
    <source>
        <dbReference type="ARBA" id="ARBA00004651"/>
    </source>
</evidence>
<dbReference type="GO" id="GO:0044341">
    <property type="term" value="P:sodium-dependent phosphate transport"/>
    <property type="evidence" value="ECO:0007669"/>
    <property type="project" value="InterPro"/>
</dbReference>
<keyword evidence="5 7" id="KW-0472">Membrane</keyword>
<comment type="caution">
    <text evidence="9">The sequence shown here is derived from an EMBL/GenBank/DDBJ whole genome shotgun (WGS) entry which is preliminary data.</text>
</comment>
<gene>
    <name evidence="9" type="ORF">IAB98_07350</name>
</gene>
<protein>
    <submittedName>
        <fullName evidence="9">Na/Pi cotransporter family protein</fullName>
    </submittedName>
</protein>
<dbReference type="PANTHER" id="PTHR10010">
    <property type="entry name" value="SOLUTE CARRIER FAMILY 34 SODIUM PHOSPHATE , MEMBER 2-RELATED"/>
    <property type="match status" value="1"/>
</dbReference>
<dbReference type="Pfam" id="PF02690">
    <property type="entry name" value="Na_Pi_cotrans"/>
    <property type="match status" value="2"/>
</dbReference>
<dbReference type="InterPro" id="IPR038078">
    <property type="entry name" value="PhoU-like_sf"/>
</dbReference>
<dbReference type="SUPFAM" id="SSF109755">
    <property type="entry name" value="PhoU-like"/>
    <property type="match status" value="1"/>
</dbReference>
<dbReference type="EMBL" id="DVHU01000063">
    <property type="protein sequence ID" value="HIR93216.1"/>
    <property type="molecule type" value="Genomic_DNA"/>
</dbReference>
<feature type="transmembrane region" description="Helical" evidence="7">
    <location>
        <begin position="238"/>
        <end position="260"/>
    </location>
</feature>
<keyword evidence="3 7" id="KW-0812">Transmembrane</keyword>
<feature type="domain" description="PhoU" evidence="8">
    <location>
        <begin position="342"/>
        <end position="428"/>
    </location>
</feature>
<dbReference type="AlphaFoldDB" id="A0A9D1EK03"/>
<dbReference type="InterPro" id="IPR004633">
    <property type="entry name" value="NaPi_cotrn-rel/YqeW-like"/>
</dbReference>
<organism evidence="9 10">
    <name type="scientific">Candidatus Egerieimonas intestinavium</name>
    <dbReference type="NCBI Taxonomy" id="2840777"/>
    <lineage>
        <taxon>Bacteria</taxon>
        <taxon>Bacillati</taxon>
        <taxon>Bacillota</taxon>
        <taxon>Clostridia</taxon>
        <taxon>Lachnospirales</taxon>
        <taxon>Lachnospiraceae</taxon>
        <taxon>Lachnospiraceae incertae sedis</taxon>
        <taxon>Candidatus Egerieimonas</taxon>
    </lineage>
</organism>
<dbReference type="NCBIfam" id="NF037997">
    <property type="entry name" value="Na_Pi_symport"/>
    <property type="match status" value="1"/>
</dbReference>
<reference evidence="9" key="1">
    <citation type="submission" date="2020-10" db="EMBL/GenBank/DDBJ databases">
        <authorList>
            <person name="Gilroy R."/>
        </authorList>
    </citation>
    <scope>NUCLEOTIDE SEQUENCE</scope>
    <source>
        <strain evidence="9">ChiSxjej1B13-7041</strain>
    </source>
</reference>
<feature type="coiled-coil region" evidence="6">
    <location>
        <begin position="469"/>
        <end position="496"/>
    </location>
</feature>
<dbReference type="GO" id="GO:0005436">
    <property type="term" value="F:sodium:phosphate symporter activity"/>
    <property type="evidence" value="ECO:0007669"/>
    <property type="project" value="InterPro"/>
</dbReference>
<feature type="transmembrane region" description="Helical" evidence="7">
    <location>
        <begin position="130"/>
        <end position="151"/>
    </location>
</feature>
<dbReference type="NCBIfam" id="TIGR00704">
    <property type="entry name" value="NaPi_cotrn_rel"/>
    <property type="match status" value="1"/>
</dbReference>
<evidence type="ECO:0000256" key="6">
    <source>
        <dbReference type="SAM" id="Coils"/>
    </source>
</evidence>
<evidence type="ECO:0000313" key="10">
    <source>
        <dbReference type="Proteomes" id="UP000886841"/>
    </source>
</evidence>
<evidence type="ECO:0000256" key="3">
    <source>
        <dbReference type="ARBA" id="ARBA00022692"/>
    </source>
</evidence>
<dbReference type="Proteomes" id="UP000886841">
    <property type="component" value="Unassembled WGS sequence"/>
</dbReference>
<evidence type="ECO:0000313" key="9">
    <source>
        <dbReference type="EMBL" id="HIR93216.1"/>
    </source>
</evidence>
<dbReference type="Gene3D" id="1.20.58.220">
    <property type="entry name" value="Phosphate transport system protein phou homolog 2, domain 2"/>
    <property type="match status" value="1"/>
</dbReference>
<evidence type="ECO:0000256" key="2">
    <source>
        <dbReference type="ARBA" id="ARBA00022475"/>
    </source>
</evidence>
<dbReference type="InterPro" id="IPR003841">
    <property type="entry name" value="Na/Pi_transpt"/>
</dbReference>
<keyword evidence="4 7" id="KW-1133">Transmembrane helix</keyword>
<keyword evidence="2" id="KW-1003">Cell membrane</keyword>
<dbReference type="Pfam" id="PF01895">
    <property type="entry name" value="PhoU"/>
    <property type="match status" value="2"/>
</dbReference>
<accession>A0A9D1EK03</accession>
<feature type="domain" description="PhoU" evidence="8">
    <location>
        <begin position="448"/>
        <end position="529"/>
    </location>
</feature>
<comment type="subcellular location">
    <subcellularLocation>
        <location evidence="1">Cell membrane</location>
        <topology evidence="1">Multi-pass membrane protein</topology>
    </subcellularLocation>
</comment>
<feature type="transmembrane region" description="Helical" evidence="7">
    <location>
        <begin position="44"/>
        <end position="70"/>
    </location>
</feature>
<evidence type="ECO:0000256" key="4">
    <source>
        <dbReference type="ARBA" id="ARBA00022989"/>
    </source>
</evidence>
<feature type="transmembrane region" description="Helical" evidence="7">
    <location>
        <begin position="107"/>
        <end position="123"/>
    </location>
</feature>
<dbReference type="InterPro" id="IPR026022">
    <property type="entry name" value="PhoU_dom"/>
</dbReference>
<evidence type="ECO:0000259" key="8">
    <source>
        <dbReference type="Pfam" id="PF01895"/>
    </source>
</evidence>
<name>A0A9D1EK03_9FIRM</name>
<sequence>MGTVLSLMGGLGFFLYGMKMMSDGLQKAAGSKMRNILELFTKNHFIGLLVGIFFTAIIQSSNATTVMVVSFVNSGLMRLSQAAGVIMGANIGTTVTGQLIAFNLSDAAPAFVMIGVIMVMFCSNKTISKFGDVVLGFGVLFMGMSTMSGALAVAKDMPQVVDIMGSLHNPFLAIGVGFLVTAVLQSNSATVGIIMLLAADGLMDFQICFYVMMGSNMGCTMSAILASMNGKKDAKRAAMIHLLFNICGTVVFTTLFIFALEPISNWIMGISGGDISRAVANANTLMKVAQVIVMFPFIKWIVKATYLIIPGEDKASQEFQLEYIGKTVFSPTTAVLQATRELESMGELAINNLARAMNTLVTLDEEEIQEVYHVEKEIDFRNQAITNYLVNINQTTLPIDDAKSIGGLFHVVNDIERIGDHAENVVEAAVQKRDHDLSFSKEALTDLSGMLDMVIKITTYSIEMFSKNSQTHLQEILDLENHIDQMERDLQQKHIQRLTNGECSPEAGMVFSDIVSGLERVADHATNIAFSILEEEPEEDKRIVVPAS</sequence>
<feature type="transmembrane region" description="Helical" evidence="7">
    <location>
        <begin position="171"/>
        <end position="198"/>
    </location>
</feature>
<evidence type="ECO:0000256" key="7">
    <source>
        <dbReference type="SAM" id="Phobius"/>
    </source>
</evidence>
<keyword evidence="6" id="KW-0175">Coiled coil</keyword>
<evidence type="ECO:0000256" key="5">
    <source>
        <dbReference type="ARBA" id="ARBA00023136"/>
    </source>
</evidence>
<dbReference type="PANTHER" id="PTHR10010:SF46">
    <property type="entry name" value="SODIUM-DEPENDENT PHOSPHATE TRANSPORT PROTEIN 2B"/>
    <property type="match status" value="1"/>
</dbReference>
<reference evidence="9" key="2">
    <citation type="journal article" date="2021" name="PeerJ">
        <title>Extensive microbial diversity within the chicken gut microbiome revealed by metagenomics and culture.</title>
        <authorList>
            <person name="Gilroy R."/>
            <person name="Ravi A."/>
            <person name="Getino M."/>
            <person name="Pursley I."/>
            <person name="Horton D.L."/>
            <person name="Alikhan N.F."/>
            <person name="Baker D."/>
            <person name="Gharbi K."/>
            <person name="Hall N."/>
            <person name="Watson M."/>
            <person name="Adriaenssens E.M."/>
            <person name="Foster-Nyarko E."/>
            <person name="Jarju S."/>
            <person name="Secka A."/>
            <person name="Antonio M."/>
            <person name="Oren A."/>
            <person name="Chaudhuri R.R."/>
            <person name="La Ragione R."/>
            <person name="Hildebrand F."/>
            <person name="Pallen M.J."/>
        </authorList>
    </citation>
    <scope>NUCLEOTIDE SEQUENCE</scope>
    <source>
        <strain evidence="9">ChiSxjej1B13-7041</strain>
    </source>
</reference>
<dbReference type="GO" id="GO:0005886">
    <property type="term" value="C:plasma membrane"/>
    <property type="evidence" value="ECO:0007669"/>
    <property type="project" value="UniProtKB-SubCell"/>
</dbReference>
<proteinExistence type="predicted"/>